<dbReference type="CDD" id="cd00075">
    <property type="entry name" value="HATPase"/>
    <property type="match status" value="1"/>
</dbReference>
<gene>
    <name evidence="9" type="ordered locus">DMR_23810</name>
</gene>
<dbReference type="Pfam" id="PF02518">
    <property type="entry name" value="HATPase_c"/>
    <property type="match status" value="1"/>
</dbReference>
<dbReference type="SMART" id="SM00387">
    <property type="entry name" value="HATPase_c"/>
    <property type="match status" value="1"/>
</dbReference>
<dbReference type="PRINTS" id="PR00344">
    <property type="entry name" value="BCTRLSENSOR"/>
</dbReference>
<keyword evidence="6" id="KW-0472">Membrane</keyword>
<dbReference type="InterPro" id="IPR035965">
    <property type="entry name" value="PAS-like_dom_sf"/>
</dbReference>
<dbReference type="GO" id="GO:0007234">
    <property type="term" value="P:osmosensory signaling via phosphorelay pathway"/>
    <property type="evidence" value="ECO:0007669"/>
    <property type="project" value="TreeGrafter"/>
</dbReference>
<dbReference type="eggNOG" id="COG5000">
    <property type="taxonomic scope" value="Bacteria"/>
</dbReference>
<dbReference type="Gene3D" id="3.30.565.10">
    <property type="entry name" value="Histidine kinase-like ATPase, C-terminal domain"/>
    <property type="match status" value="1"/>
</dbReference>
<dbReference type="InterPro" id="IPR005467">
    <property type="entry name" value="His_kinase_dom"/>
</dbReference>
<name>C4XT75_SOLM1</name>
<dbReference type="CDD" id="cd00130">
    <property type="entry name" value="PAS"/>
    <property type="match status" value="1"/>
</dbReference>
<keyword evidence="3" id="KW-0597">Phosphoprotein</keyword>
<feature type="domain" description="PAS" evidence="8">
    <location>
        <begin position="5"/>
        <end position="76"/>
    </location>
</feature>
<dbReference type="PANTHER" id="PTHR42878">
    <property type="entry name" value="TWO-COMPONENT HISTIDINE KINASE"/>
    <property type="match status" value="1"/>
</dbReference>
<evidence type="ECO:0000256" key="4">
    <source>
        <dbReference type="ARBA" id="ARBA00022679"/>
    </source>
</evidence>
<evidence type="ECO:0000313" key="10">
    <source>
        <dbReference type="Proteomes" id="UP000009071"/>
    </source>
</evidence>
<dbReference type="SUPFAM" id="SSF47384">
    <property type="entry name" value="Homodimeric domain of signal transducing histidine kinase"/>
    <property type="match status" value="1"/>
</dbReference>
<evidence type="ECO:0000256" key="6">
    <source>
        <dbReference type="ARBA" id="ARBA00023136"/>
    </source>
</evidence>
<dbReference type="PANTHER" id="PTHR42878:SF15">
    <property type="entry name" value="BACTERIOPHYTOCHROME"/>
    <property type="match status" value="1"/>
</dbReference>
<proteinExistence type="predicted"/>
<feature type="domain" description="Histidine kinase" evidence="7">
    <location>
        <begin position="153"/>
        <end position="361"/>
    </location>
</feature>
<evidence type="ECO:0000256" key="5">
    <source>
        <dbReference type="ARBA" id="ARBA00022777"/>
    </source>
</evidence>
<dbReference type="STRING" id="573370.DMR_23810"/>
<dbReference type="GO" id="GO:0030295">
    <property type="term" value="F:protein kinase activator activity"/>
    <property type="evidence" value="ECO:0007669"/>
    <property type="project" value="TreeGrafter"/>
</dbReference>
<dbReference type="InterPro" id="IPR004358">
    <property type="entry name" value="Sig_transdc_His_kin-like_C"/>
</dbReference>
<dbReference type="EC" id="2.7.13.3" evidence="2"/>
<dbReference type="InterPro" id="IPR050351">
    <property type="entry name" value="BphY/WalK/GraS-like"/>
</dbReference>
<dbReference type="InterPro" id="IPR036097">
    <property type="entry name" value="HisK_dim/P_sf"/>
</dbReference>
<keyword evidence="5 9" id="KW-0418">Kinase</keyword>
<dbReference type="GO" id="GO:0000156">
    <property type="term" value="F:phosphorelay response regulator activity"/>
    <property type="evidence" value="ECO:0007669"/>
    <property type="project" value="TreeGrafter"/>
</dbReference>
<dbReference type="GO" id="GO:0000155">
    <property type="term" value="F:phosphorelay sensor kinase activity"/>
    <property type="evidence" value="ECO:0007669"/>
    <property type="project" value="InterPro"/>
</dbReference>
<dbReference type="NCBIfam" id="TIGR00229">
    <property type="entry name" value="sensory_box"/>
    <property type="match status" value="1"/>
</dbReference>
<accession>C4XT75</accession>
<dbReference type="InterPro" id="IPR013767">
    <property type="entry name" value="PAS_fold"/>
</dbReference>
<dbReference type="EMBL" id="AP010904">
    <property type="protein sequence ID" value="BAH75872.1"/>
    <property type="molecule type" value="Genomic_DNA"/>
</dbReference>
<dbReference type="InterPro" id="IPR003661">
    <property type="entry name" value="HisK_dim/P_dom"/>
</dbReference>
<keyword evidence="10" id="KW-1185">Reference proteome</keyword>
<sequence>MTHFSDIIAQNVVESLPVGLLIVDHAGAFTTVNPAAATILGYSRQQLLGRGWGDLFFENEANARFNQIVMDVIQNELVGLCRVVPYAAPDGRLLELSITSSYLSADSNTAGVVVILHDITELSRMQRRETDMLKEVNRIQQEKIRGLNKLAASVAHQIRNPAFAIGGFASRLARQLASLGIDSSYPGIILDEAKRLETLVRTVGRFAALGPARPQPVRLAEVADQAMKLAQTLVPGPAADAVWRFELPEVQLVVDRDQIASALAELFRNSLECAAPRPVTIGLAAAATGERLELAVTDDGPGISPADAPHIFDPFFSGRPDKAGMGLTLAQEIVLEHNGSLTLDAGYAGGAKFVLTIPRFPSHLMSRLDEPGHALGV</sequence>
<reference evidence="9 10" key="1">
    <citation type="journal article" date="2009" name="Genome Res.">
        <title>Whole genome sequence of Desulfovibrio magneticus strain RS-1 revealed common gene clusters in magnetotactic bacteria.</title>
        <authorList>
            <person name="Nakazawa H."/>
            <person name="Arakaki A."/>
            <person name="Narita-Yamada S."/>
            <person name="Yashiro I."/>
            <person name="Jinno K."/>
            <person name="Aoki N."/>
            <person name="Tsuruyama A."/>
            <person name="Okamura Y."/>
            <person name="Tanikawa S."/>
            <person name="Fujita N."/>
            <person name="Takeyama H."/>
            <person name="Matsunaga T."/>
        </authorList>
    </citation>
    <scope>NUCLEOTIDE SEQUENCE [LARGE SCALE GENOMIC DNA]</scope>
    <source>
        <strain evidence="10">ATCC 700980 / DSM 13731 / RS-1</strain>
    </source>
</reference>
<dbReference type="RefSeq" id="WP_015861053.1">
    <property type="nucleotide sequence ID" value="NC_012796.1"/>
</dbReference>
<dbReference type="GO" id="GO:0016020">
    <property type="term" value="C:membrane"/>
    <property type="evidence" value="ECO:0007669"/>
    <property type="project" value="UniProtKB-SubCell"/>
</dbReference>
<organism evidence="9 10">
    <name type="scientific">Solidesulfovibrio magneticus (strain ATCC 700980 / DSM 13731 / RS-1)</name>
    <name type="common">Desulfovibrio magneticus</name>
    <dbReference type="NCBI Taxonomy" id="573370"/>
    <lineage>
        <taxon>Bacteria</taxon>
        <taxon>Pseudomonadati</taxon>
        <taxon>Thermodesulfobacteriota</taxon>
        <taxon>Desulfovibrionia</taxon>
        <taxon>Desulfovibrionales</taxon>
        <taxon>Desulfovibrionaceae</taxon>
        <taxon>Solidesulfovibrio</taxon>
    </lineage>
</organism>
<dbReference type="InterPro" id="IPR003594">
    <property type="entry name" value="HATPase_dom"/>
</dbReference>
<dbReference type="KEGG" id="dma:DMR_23810"/>
<dbReference type="InterPro" id="IPR036890">
    <property type="entry name" value="HATPase_C_sf"/>
</dbReference>
<evidence type="ECO:0000259" key="7">
    <source>
        <dbReference type="PROSITE" id="PS50109"/>
    </source>
</evidence>
<dbReference type="HOGENOM" id="CLU_000445_114_39_7"/>
<dbReference type="SMART" id="SM00091">
    <property type="entry name" value="PAS"/>
    <property type="match status" value="1"/>
</dbReference>
<evidence type="ECO:0000259" key="8">
    <source>
        <dbReference type="PROSITE" id="PS50112"/>
    </source>
</evidence>
<dbReference type="Gene3D" id="3.30.450.20">
    <property type="entry name" value="PAS domain"/>
    <property type="match status" value="1"/>
</dbReference>
<evidence type="ECO:0000256" key="1">
    <source>
        <dbReference type="ARBA" id="ARBA00000085"/>
    </source>
</evidence>
<dbReference type="PROSITE" id="PS50109">
    <property type="entry name" value="HIS_KIN"/>
    <property type="match status" value="1"/>
</dbReference>
<dbReference type="PROSITE" id="PS50112">
    <property type="entry name" value="PAS"/>
    <property type="match status" value="1"/>
</dbReference>
<dbReference type="InterPro" id="IPR000014">
    <property type="entry name" value="PAS"/>
</dbReference>
<evidence type="ECO:0000256" key="3">
    <source>
        <dbReference type="ARBA" id="ARBA00022553"/>
    </source>
</evidence>
<dbReference type="AlphaFoldDB" id="C4XT75"/>
<dbReference type="SUPFAM" id="SSF55785">
    <property type="entry name" value="PYP-like sensor domain (PAS domain)"/>
    <property type="match status" value="1"/>
</dbReference>
<comment type="catalytic activity">
    <reaction evidence="1">
        <text>ATP + protein L-histidine = ADP + protein N-phospho-L-histidine.</text>
        <dbReference type="EC" id="2.7.13.3"/>
    </reaction>
</comment>
<dbReference type="GO" id="GO:0006355">
    <property type="term" value="P:regulation of DNA-templated transcription"/>
    <property type="evidence" value="ECO:0007669"/>
    <property type="project" value="InterPro"/>
</dbReference>
<evidence type="ECO:0000313" key="9">
    <source>
        <dbReference type="EMBL" id="BAH75872.1"/>
    </source>
</evidence>
<dbReference type="SUPFAM" id="SSF55874">
    <property type="entry name" value="ATPase domain of HSP90 chaperone/DNA topoisomerase II/histidine kinase"/>
    <property type="match status" value="1"/>
</dbReference>
<dbReference type="Pfam" id="PF00989">
    <property type="entry name" value="PAS"/>
    <property type="match status" value="1"/>
</dbReference>
<evidence type="ECO:0000256" key="2">
    <source>
        <dbReference type="ARBA" id="ARBA00012438"/>
    </source>
</evidence>
<dbReference type="OrthoDB" id="5448087at2"/>
<protein>
    <recommendedName>
        <fullName evidence="2">histidine kinase</fullName>
        <ecNumber evidence="2">2.7.13.3</ecNumber>
    </recommendedName>
</protein>
<dbReference type="Proteomes" id="UP000009071">
    <property type="component" value="Chromosome"/>
</dbReference>
<keyword evidence="4" id="KW-0808">Transferase</keyword>
<dbReference type="CDD" id="cd00082">
    <property type="entry name" value="HisKA"/>
    <property type="match status" value="1"/>
</dbReference>
<dbReference type="Gene3D" id="1.10.287.130">
    <property type="match status" value="1"/>
</dbReference>